<feature type="non-terminal residue" evidence="1">
    <location>
        <position position="1"/>
    </location>
</feature>
<comment type="caution">
    <text evidence="1">The sequence shown here is derived from an EMBL/GenBank/DDBJ whole genome shotgun (WGS) entry which is preliminary data.</text>
</comment>
<gene>
    <name evidence="1" type="ORF">U0070_001644</name>
</gene>
<evidence type="ECO:0000313" key="1">
    <source>
        <dbReference type="EMBL" id="KAK7822477.1"/>
    </source>
</evidence>
<reference evidence="1 2" key="1">
    <citation type="journal article" date="2023" name="bioRxiv">
        <title>Conserved and derived expression patterns and positive selection on dental genes reveal complex evolutionary context of ever-growing rodent molars.</title>
        <authorList>
            <person name="Calamari Z.T."/>
            <person name="Song A."/>
            <person name="Cohen E."/>
            <person name="Akter M."/>
            <person name="Roy R.D."/>
            <person name="Hallikas O."/>
            <person name="Christensen M.M."/>
            <person name="Li P."/>
            <person name="Marangoni P."/>
            <person name="Jernvall J."/>
            <person name="Klein O.D."/>
        </authorList>
    </citation>
    <scope>NUCLEOTIDE SEQUENCE [LARGE SCALE GENOMIC DNA]</scope>
    <source>
        <strain evidence="1">V071</strain>
    </source>
</reference>
<proteinExistence type="predicted"/>
<dbReference type="Proteomes" id="UP001488838">
    <property type="component" value="Unassembled WGS sequence"/>
</dbReference>
<protein>
    <submittedName>
        <fullName evidence="1">Uncharacterized protein</fullName>
    </submittedName>
</protein>
<sequence>ARSSSIDLGVPSFLPSFLPSFPGGLILILGSARFGTQAWDNGVHSLYRHSSSALDLQKIPGAVHLPSGFPRHQPYMA</sequence>
<name>A0AAW0J7A6_MYOGA</name>
<accession>A0AAW0J7A6</accession>
<keyword evidence="2" id="KW-1185">Reference proteome</keyword>
<organism evidence="1 2">
    <name type="scientific">Myodes glareolus</name>
    <name type="common">Bank vole</name>
    <name type="synonym">Clethrionomys glareolus</name>
    <dbReference type="NCBI Taxonomy" id="447135"/>
    <lineage>
        <taxon>Eukaryota</taxon>
        <taxon>Metazoa</taxon>
        <taxon>Chordata</taxon>
        <taxon>Craniata</taxon>
        <taxon>Vertebrata</taxon>
        <taxon>Euteleostomi</taxon>
        <taxon>Mammalia</taxon>
        <taxon>Eutheria</taxon>
        <taxon>Euarchontoglires</taxon>
        <taxon>Glires</taxon>
        <taxon>Rodentia</taxon>
        <taxon>Myomorpha</taxon>
        <taxon>Muroidea</taxon>
        <taxon>Cricetidae</taxon>
        <taxon>Arvicolinae</taxon>
        <taxon>Myodes</taxon>
    </lineage>
</organism>
<evidence type="ECO:0000313" key="2">
    <source>
        <dbReference type="Proteomes" id="UP001488838"/>
    </source>
</evidence>
<dbReference type="EMBL" id="JBBHLL010000058">
    <property type="protein sequence ID" value="KAK7822477.1"/>
    <property type="molecule type" value="Genomic_DNA"/>
</dbReference>
<dbReference type="AlphaFoldDB" id="A0AAW0J7A6"/>